<evidence type="ECO:0000313" key="2">
    <source>
        <dbReference type="WBParaSite" id="L893_g22727.t1"/>
    </source>
</evidence>
<keyword evidence="1" id="KW-1185">Reference proteome</keyword>
<dbReference type="WBParaSite" id="L893_g22727.t1">
    <property type="protein sequence ID" value="L893_g22727.t1"/>
    <property type="gene ID" value="L893_g22727"/>
</dbReference>
<protein>
    <submittedName>
        <fullName evidence="2">Secreted protein</fullName>
    </submittedName>
</protein>
<proteinExistence type="predicted"/>
<name>A0A1I7Z4G1_9BILA</name>
<accession>A0A1I7Z4G1</accession>
<sequence length="72" mass="8663">MEFGAPIFAGILWLQVMWPTRKPQIPQTSPQDQKHWYKWKKDQIYWFRNALGSTKQACRPQKEEDKKGKDEI</sequence>
<dbReference type="Proteomes" id="UP000095287">
    <property type="component" value="Unplaced"/>
</dbReference>
<dbReference type="AlphaFoldDB" id="A0A1I7Z4G1"/>
<organism evidence="1 2">
    <name type="scientific">Steinernema glaseri</name>
    <dbReference type="NCBI Taxonomy" id="37863"/>
    <lineage>
        <taxon>Eukaryota</taxon>
        <taxon>Metazoa</taxon>
        <taxon>Ecdysozoa</taxon>
        <taxon>Nematoda</taxon>
        <taxon>Chromadorea</taxon>
        <taxon>Rhabditida</taxon>
        <taxon>Tylenchina</taxon>
        <taxon>Panagrolaimomorpha</taxon>
        <taxon>Strongyloidoidea</taxon>
        <taxon>Steinernematidae</taxon>
        <taxon>Steinernema</taxon>
    </lineage>
</organism>
<reference evidence="2" key="1">
    <citation type="submission" date="2016-11" db="UniProtKB">
        <authorList>
            <consortium name="WormBaseParasite"/>
        </authorList>
    </citation>
    <scope>IDENTIFICATION</scope>
</reference>
<evidence type="ECO:0000313" key="1">
    <source>
        <dbReference type="Proteomes" id="UP000095287"/>
    </source>
</evidence>